<proteinExistence type="predicted"/>
<dbReference type="SUPFAM" id="SSF63446">
    <property type="entry name" value="Type I dockerin domain"/>
    <property type="match status" value="1"/>
</dbReference>
<dbReference type="GO" id="GO:0000272">
    <property type="term" value="P:polysaccharide catabolic process"/>
    <property type="evidence" value="ECO:0007669"/>
    <property type="project" value="InterPro"/>
</dbReference>
<dbReference type="EMBL" id="MHLI01000004">
    <property type="protein sequence ID" value="OGZ06366.1"/>
    <property type="molecule type" value="Genomic_DNA"/>
</dbReference>
<dbReference type="Pfam" id="PF18887">
    <property type="entry name" value="MBG_3"/>
    <property type="match status" value="1"/>
</dbReference>
<protein>
    <recommendedName>
        <fullName evidence="2">MBG domain-containing protein</fullName>
    </recommendedName>
</protein>
<feature type="domain" description="MBG" evidence="2">
    <location>
        <begin position="633"/>
        <end position="699"/>
    </location>
</feature>
<dbReference type="InterPro" id="IPR036439">
    <property type="entry name" value="Dockerin_dom_sf"/>
</dbReference>
<gene>
    <name evidence="3" type="ORF">A2845_01050</name>
</gene>
<dbReference type="InterPro" id="IPR018247">
    <property type="entry name" value="EF_Hand_1_Ca_BS"/>
</dbReference>
<accession>A0A1G2CYB6</accession>
<evidence type="ECO:0000313" key="3">
    <source>
        <dbReference type="EMBL" id="OGZ06366.1"/>
    </source>
</evidence>
<dbReference type="PROSITE" id="PS00018">
    <property type="entry name" value="EF_HAND_1"/>
    <property type="match status" value="2"/>
</dbReference>
<feature type="signal peptide" evidence="1">
    <location>
        <begin position="1"/>
        <end position="40"/>
    </location>
</feature>
<evidence type="ECO:0000256" key="1">
    <source>
        <dbReference type="SAM" id="SignalP"/>
    </source>
</evidence>
<evidence type="ECO:0000259" key="2">
    <source>
        <dbReference type="Pfam" id="PF18887"/>
    </source>
</evidence>
<name>A0A1G2CYB6_9BACT</name>
<comment type="caution">
    <text evidence="3">The sequence shown here is derived from an EMBL/GenBank/DDBJ whole genome shotgun (WGS) entry which is preliminary data.</text>
</comment>
<organism evidence="3 4">
    <name type="scientific">Candidatus Lloydbacteria bacterium RIFCSPHIGHO2_01_FULL_49_22</name>
    <dbReference type="NCBI Taxonomy" id="1798658"/>
    <lineage>
        <taxon>Bacteria</taxon>
        <taxon>Candidatus Lloydiibacteriota</taxon>
    </lineage>
</organism>
<dbReference type="InterPro" id="IPR043772">
    <property type="entry name" value="MBG_3"/>
</dbReference>
<sequence length="1884" mass="190506">MNTIPCYPEPEGMKKKISAFSFAILCAVILFFGGANTAMAAARVASVSGNWSSTATWGGLSVPTSADTVTINSGITVTIDIAAAASTLTFAAVTTNSAVNISGTNSLAVTGLVSMPRPSTGRTATIAVGAGTFNAGSLTMSATTLGRNDILSISTGTATIAGTITTGTTGCQLTLTDAGTLNIGGNFTSTPTLTTFTGSMVNYYGNATQTIRPIIYSNLTLSGAGTKNFPAAATVNGNLTLSGTVTSTTAAAEIIGGNLDVGAGATFRTGTTNTWTLGVTGTTNVTGTLTLANTGTKTFTGAVTLNSGSTWSETGIAAVTFNDDLTNNATTFMANTGTHTFGGITHTLSGATTIAIPGTATFTGPYANNGTLTAATLSAIGGTAVLTNNGTITVSTALSGSGGFTQGTMGALNHGGSTIAITIFEASAVGNTVNYTDAAQTVRAVAYDNLILSGSAAKSMAPGTSVAGNLSIAPTGSASASIAAGQNISVDTLTLGGAGKSDGTWGSTSSTATNQNNTYFAPTTGILTVTTDSRVPQVALTATASLSTVSYGSTSTLSSTGGSGTGAVSFSVGASTGCSITGGAILNVTNVSGTCAVTATKAGDDTYKPASSSPLTVTLTKATPILSVTNSPVTYNGTSQSATVTGSVSGTPSNIKYDGSGTAPTNAGTYAVTANFTPADTTNYFSLTDASAGSFVITKVTPTLSVTNSPVAYDAAPHAATVSGSVAGSASAILTGGAASQTNAGTYAVTANFTPADTTNYFSLTDASAGDFVITGVDQTITLDALSDKMLGDPDFVVSATSSSGLTVSFSSLTTSVCTVTDPTVHLVSVGTCTIRAAQGGSGNYNPAPNVDQSFSVNHPATKFVILPPTDGTTDAPVTVTIQAQKADNNIDTSYQDDVTLGTTGSASGGGLVDIENGIGTKNISDIMAESITLSLDDSELTGLDFSSTQPLVFHAGATAQFSLSHPATLAAGERAPYVVTRQDQYGNNTASATSTVYFFSSSSGVNKKFYDAASGGSIVSSIVISGGQSSGNVWYYDELGGEWTITVSDNAGGPDGNAGVNDAIDLLQVNAGFVSKFLFNDPGDMMAGTRLAYTVTRKDQFDNLASVGITPAYLYSDSTGTSAPQFYDSAIGGSVISILSIPNGSSTVSVWYSDPNPGTWTVTASDHATAPDGAAGIIDATDAVVVGAAPIVATRFVIRPSVNGTVDAPITVTVRAEDANGNVDTSYQEDVTLNADGSASGDGLVNIVNGVGTIALADTVPEDVNLSLTDSEATGLDFSSMRVVTFAPGAVAQFLLDNPGDAAAGMRIAYNVTRLDQYGNSVSSGATTVHLYSTSDGVNKKFYDAAIGGSAITSIVIPNGFSSVGFWQYDEKSGNWFVTASDNATVPDGADNIDDASDAITVQPAALAAFVLNEPGNMTAGTRLGYTVTRRDQFENQVTSGVALAYLYSSSPATTTAFYAAATGGSPTTFITINDGNAVGNFWYYDETDGTWLVTVSDSAVAPDGAVGVRDGSDLVSVSATPITATRFVILPVSSVQVGSPATVTVEAQDNAGNIDTTYQSDVMLHASGSATGDGLVNIVNGVGTMTLRDAVAEAVTLSLSDTEDTLLDVSSTRLLTFTATPVVPSSGGIGSTASTPAPAPFVPRVTGVQISGVAFPQAFIHVLATSGEGSAMQGQTTATANGSFSLLLKNVKVGAGSYGIIGIDKLGFTTQTRVFNANYANKDTLLDLGALLLSPTLNLVHPTVRKSDVVGFVGMAGPRYAVDVEIDGESATARTVASADGSYKVLFPTGELALGSHTVRVRQTSPSGKQSENSPQKIFTVTSLFTPQTDFNQDGIINVQDWSIFISRWMSSIEATRLLDDLNNDGKVDVSDLSIFVRTIKR</sequence>
<keyword evidence="1" id="KW-0732">Signal</keyword>
<evidence type="ECO:0000313" key="4">
    <source>
        <dbReference type="Proteomes" id="UP000177122"/>
    </source>
</evidence>
<dbReference type="Gene3D" id="1.10.1330.10">
    <property type="entry name" value="Dockerin domain"/>
    <property type="match status" value="1"/>
</dbReference>
<feature type="chain" id="PRO_5009582434" description="MBG domain-containing protein" evidence="1">
    <location>
        <begin position="41"/>
        <end position="1884"/>
    </location>
</feature>
<dbReference type="Proteomes" id="UP000177122">
    <property type="component" value="Unassembled WGS sequence"/>
</dbReference>
<reference evidence="3 4" key="1">
    <citation type="journal article" date="2016" name="Nat. Commun.">
        <title>Thousands of microbial genomes shed light on interconnected biogeochemical processes in an aquifer system.</title>
        <authorList>
            <person name="Anantharaman K."/>
            <person name="Brown C.T."/>
            <person name="Hug L.A."/>
            <person name="Sharon I."/>
            <person name="Castelle C.J."/>
            <person name="Probst A.J."/>
            <person name="Thomas B.C."/>
            <person name="Singh A."/>
            <person name="Wilkins M.J."/>
            <person name="Karaoz U."/>
            <person name="Brodie E.L."/>
            <person name="Williams K.H."/>
            <person name="Hubbard S.S."/>
            <person name="Banfield J.F."/>
        </authorList>
    </citation>
    <scope>NUCLEOTIDE SEQUENCE [LARGE SCALE GENOMIC DNA]</scope>
</reference>